<evidence type="ECO:0000256" key="3">
    <source>
        <dbReference type="SAM" id="MobiDB-lite"/>
    </source>
</evidence>
<evidence type="ECO:0000256" key="1">
    <source>
        <dbReference type="ARBA" id="ARBA00005519"/>
    </source>
</evidence>
<dbReference type="PANTHER" id="PTHR34002">
    <property type="entry name" value="BLR1656 PROTEIN"/>
    <property type="match status" value="1"/>
</dbReference>
<dbReference type="Gene3D" id="2.60.120.180">
    <property type="match status" value="1"/>
</dbReference>
<evidence type="ECO:0000256" key="2">
    <source>
        <dbReference type="RuleBase" id="RU361163"/>
    </source>
</evidence>
<dbReference type="Proteomes" id="UP000886653">
    <property type="component" value="Unassembled WGS sequence"/>
</dbReference>
<sequence>MHLSVAQFQKLFYACQVLKLISSATSFEWQNTNLEIKYKNDGSTESVKDDFIEMGPAYRVYANIWNSEECTKESYQNVQVQSANDGGVSISWKTDYKWERVKETKKRLRARSSFKASSKRTKKQDKKRKKNTPPPLIVEEGTDDYSVKSFANVFLHLSPEYNPQLEQIQSIESTWKWELKPDLFSGELVSNVAYDFFTSDDQRCEGGKDTGCTKNEIIIWMHKTGDMKPVGDHHEKTYKFGDCEFDVYTGVHAAWQLYSLVAKNSDGCKPTDKFDVFQGISWVARNFDISTEQYLVSAYAGTQVVSGQATFESAEYSMVIKYKTY</sequence>
<dbReference type="EMBL" id="MU167213">
    <property type="protein sequence ID" value="KAG0151399.1"/>
    <property type="molecule type" value="Genomic_DNA"/>
</dbReference>
<dbReference type="Pfam" id="PF01670">
    <property type="entry name" value="Glyco_hydro_12"/>
    <property type="match status" value="1"/>
</dbReference>
<keyword evidence="2" id="KW-0378">Hydrolase</keyword>
<dbReference type="InterPro" id="IPR013320">
    <property type="entry name" value="ConA-like_dom_sf"/>
</dbReference>
<keyword evidence="5" id="KW-1185">Reference proteome</keyword>
<comment type="caution">
    <text evidence="4">The sequence shown here is derived from an EMBL/GenBank/DDBJ whole genome shotgun (WGS) entry which is preliminary data.</text>
</comment>
<dbReference type="AlphaFoldDB" id="A0A9P6NWD4"/>
<protein>
    <submittedName>
        <fullName evidence="4">Uncharacterized protein</fullName>
    </submittedName>
</protein>
<name>A0A9P6NWD4_9BASI</name>
<dbReference type="PANTHER" id="PTHR34002:SF9">
    <property type="entry name" value="XYLOGLUCAN-SPECIFIC ENDO-BETA-1,4-GLUCANASE A"/>
    <property type="match status" value="1"/>
</dbReference>
<dbReference type="InterPro" id="IPR013319">
    <property type="entry name" value="GH11/12"/>
</dbReference>
<dbReference type="InterPro" id="IPR002594">
    <property type="entry name" value="GH12"/>
</dbReference>
<evidence type="ECO:0000313" key="4">
    <source>
        <dbReference type="EMBL" id="KAG0151399.1"/>
    </source>
</evidence>
<feature type="region of interest" description="Disordered" evidence="3">
    <location>
        <begin position="109"/>
        <end position="140"/>
    </location>
</feature>
<keyword evidence="2" id="KW-0326">Glycosidase</keyword>
<keyword evidence="2" id="KW-0624">Polysaccharide degradation</keyword>
<keyword evidence="2" id="KW-0119">Carbohydrate metabolism</keyword>
<dbReference type="OrthoDB" id="95118at2759"/>
<organism evidence="4 5">
    <name type="scientific">Cronartium quercuum f. sp. fusiforme G11</name>
    <dbReference type="NCBI Taxonomy" id="708437"/>
    <lineage>
        <taxon>Eukaryota</taxon>
        <taxon>Fungi</taxon>
        <taxon>Dikarya</taxon>
        <taxon>Basidiomycota</taxon>
        <taxon>Pucciniomycotina</taxon>
        <taxon>Pucciniomycetes</taxon>
        <taxon>Pucciniales</taxon>
        <taxon>Coleosporiaceae</taxon>
        <taxon>Cronartium</taxon>
    </lineage>
</organism>
<evidence type="ECO:0000313" key="5">
    <source>
        <dbReference type="Proteomes" id="UP000886653"/>
    </source>
</evidence>
<dbReference type="SUPFAM" id="SSF49899">
    <property type="entry name" value="Concanavalin A-like lectins/glucanases"/>
    <property type="match status" value="1"/>
</dbReference>
<dbReference type="GO" id="GO:0000272">
    <property type="term" value="P:polysaccharide catabolic process"/>
    <property type="evidence" value="ECO:0007669"/>
    <property type="project" value="UniProtKB-KW"/>
</dbReference>
<feature type="compositionally biased region" description="Basic residues" evidence="3">
    <location>
        <begin position="109"/>
        <end position="131"/>
    </location>
</feature>
<comment type="similarity">
    <text evidence="1 2">Belongs to the glycosyl hydrolase 12 (cellulase H) family.</text>
</comment>
<gene>
    <name evidence="4" type="ORF">CROQUDRAFT_130075</name>
</gene>
<proteinExistence type="inferred from homology"/>
<dbReference type="GO" id="GO:0008810">
    <property type="term" value="F:cellulase activity"/>
    <property type="evidence" value="ECO:0007669"/>
    <property type="project" value="InterPro"/>
</dbReference>
<reference evidence="4" key="1">
    <citation type="submission" date="2013-11" db="EMBL/GenBank/DDBJ databases">
        <title>Genome sequence of the fusiform rust pathogen reveals effectors for host alternation and coevolution with pine.</title>
        <authorList>
            <consortium name="DOE Joint Genome Institute"/>
            <person name="Smith K."/>
            <person name="Pendleton A."/>
            <person name="Kubisiak T."/>
            <person name="Anderson C."/>
            <person name="Salamov A."/>
            <person name="Aerts A."/>
            <person name="Riley R."/>
            <person name="Clum A."/>
            <person name="Lindquist E."/>
            <person name="Ence D."/>
            <person name="Campbell M."/>
            <person name="Kronenberg Z."/>
            <person name="Feau N."/>
            <person name="Dhillon B."/>
            <person name="Hamelin R."/>
            <person name="Burleigh J."/>
            <person name="Smith J."/>
            <person name="Yandell M."/>
            <person name="Nelson C."/>
            <person name="Grigoriev I."/>
            <person name="Davis J."/>
        </authorList>
    </citation>
    <scope>NUCLEOTIDE SEQUENCE</scope>
    <source>
        <strain evidence="4">G11</strain>
    </source>
</reference>
<accession>A0A9P6NWD4</accession>